<dbReference type="SUPFAM" id="SSF48179">
    <property type="entry name" value="6-phosphogluconate dehydrogenase C-terminal domain-like"/>
    <property type="match status" value="1"/>
</dbReference>
<dbReference type="CDD" id="cd04909">
    <property type="entry name" value="ACT_PDH-BS"/>
    <property type="match status" value="1"/>
</dbReference>
<evidence type="ECO:0000256" key="5">
    <source>
        <dbReference type="ARBA" id="ARBA00022498"/>
    </source>
</evidence>
<feature type="domain" description="ACT" evidence="12">
    <location>
        <begin position="296"/>
        <end position="366"/>
    </location>
</feature>
<evidence type="ECO:0000256" key="9">
    <source>
        <dbReference type="ARBA" id="ARBA00023141"/>
    </source>
</evidence>
<dbReference type="GO" id="GO:0070403">
    <property type="term" value="F:NAD+ binding"/>
    <property type="evidence" value="ECO:0007669"/>
    <property type="project" value="InterPro"/>
</dbReference>
<dbReference type="Gene3D" id="3.30.70.260">
    <property type="match status" value="1"/>
</dbReference>
<dbReference type="OrthoDB" id="9802008at2"/>
<sequence>MKQTVLIVGLGLIGGSLAMNVSKKENVHVIGIDQDPETISMAKKQGVIHSDSHDFAHAVKQADVCVLATPISITIQYLKQLESIELSKSLLVTDVSSVKNNVLEAANNLSHSKVSFVGGHPMAGSHKQGYTAAKPHLFENAIYVLTPSLHASVHEAERLKELFSETEARFLTFSTKEHDEMTAVISHFPHLIASSLVHQAKQWQETHPYIEQLAAGGFKDITRIASSNPKLWQDIFFQNRNLLISMLDDWIKEMDKVKNFLQNEESERTYKYLLDAKHYRDDLPVRDRGAIPAFYDIYVDIHDQPGAIYHVIGLLADEEISIKNIQILEIREGITGVLRISFAASDEQWKSKKVLEAHQYEVMIQQ</sequence>
<dbReference type="InterPro" id="IPR003099">
    <property type="entry name" value="Prephen_DH"/>
</dbReference>
<evidence type="ECO:0000256" key="7">
    <source>
        <dbReference type="ARBA" id="ARBA00023002"/>
    </source>
</evidence>
<keyword evidence="14" id="KW-1185">Reference proteome</keyword>
<dbReference type="EC" id="1.3.1.12" evidence="3"/>
<dbReference type="PROSITE" id="PS51176">
    <property type="entry name" value="PDH_ADH"/>
    <property type="match status" value="1"/>
</dbReference>
<dbReference type="Gene3D" id="3.40.50.720">
    <property type="entry name" value="NAD(P)-binding Rossmann-like Domain"/>
    <property type="match status" value="1"/>
</dbReference>
<dbReference type="AlphaFoldDB" id="A0A1I2K632"/>
<keyword evidence="9" id="KW-0057">Aromatic amino acid biosynthesis</keyword>
<proteinExistence type="inferred from homology"/>
<comment type="catalytic activity">
    <reaction evidence="10">
        <text>prephenate + NAD(+) = 3-(4-hydroxyphenyl)pyruvate + CO2 + NADH</text>
        <dbReference type="Rhea" id="RHEA:13869"/>
        <dbReference type="ChEBI" id="CHEBI:16526"/>
        <dbReference type="ChEBI" id="CHEBI:29934"/>
        <dbReference type="ChEBI" id="CHEBI:36242"/>
        <dbReference type="ChEBI" id="CHEBI:57540"/>
        <dbReference type="ChEBI" id="CHEBI:57945"/>
        <dbReference type="EC" id="1.3.1.12"/>
    </reaction>
</comment>
<evidence type="ECO:0000256" key="3">
    <source>
        <dbReference type="ARBA" id="ARBA00012068"/>
    </source>
</evidence>
<comment type="similarity">
    <text evidence="2">Belongs to the prephenate/arogenate dehydrogenase family.</text>
</comment>
<dbReference type="UniPathway" id="UPA00122">
    <property type="reaction ID" value="UER00961"/>
</dbReference>
<evidence type="ECO:0000256" key="1">
    <source>
        <dbReference type="ARBA" id="ARBA00005067"/>
    </source>
</evidence>
<dbReference type="InterPro" id="IPR002912">
    <property type="entry name" value="ACT_dom"/>
</dbReference>
<evidence type="ECO:0000313" key="13">
    <source>
        <dbReference type="EMBL" id="SFF61799.1"/>
    </source>
</evidence>
<evidence type="ECO:0000256" key="4">
    <source>
        <dbReference type="ARBA" id="ARBA00016891"/>
    </source>
</evidence>
<dbReference type="InterPro" id="IPR036291">
    <property type="entry name" value="NAD(P)-bd_dom_sf"/>
</dbReference>
<dbReference type="FunFam" id="1.10.3660.10:FF:000003">
    <property type="entry name" value="Prephenate dehydrogenase"/>
    <property type="match status" value="1"/>
</dbReference>
<dbReference type="RefSeq" id="WP_089750081.1">
    <property type="nucleotide sequence ID" value="NZ_FOOG01000003.1"/>
</dbReference>
<dbReference type="Gene3D" id="1.10.3660.10">
    <property type="entry name" value="6-phosphogluconate dehydrogenase C-terminal like domain"/>
    <property type="match status" value="1"/>
</dbReference>
<dbReference type="EMBL" id="FOOG01000003">
    <property type="protein sequence ID" value="SFF61799.1"/>
    <property type="molecule type" value="Genomic_DNA"/>
</dbReference>
<dbReference type="PANTHER" id="PTHR21363:SF0">
    <property type="entry name" value="PREPHENATE DEHYDROGENASE [NADP(+)]"/>
    <property type="match status" value="1"/>
</dbReference>
<reference evidence="14" key="1">
    <citation type="submission" date="2016-10" db="EMBL/GenBank/DDBJ databases">
        <authorList>
            <person name="Varghese N."/>
            <person name="Submissions S."/>
        </authorList>
    </citation>
    <scope>NUCLEOTIDE SEQUENCE [LARGE SCALE GENOMIC DNA]</scope>
    <source>
        <strain evidence="14">FP5</strain>
    </source>
</reference>
<keyword evidence="8" id="KW-0520">NAD</keyword>
<evidence type="ECO:0000256" key="2">
    <source>
        <dbReference type="ARBA" id="ARBA00007964"/>
    </source>
</evidence>
<keyword evidence="5" id="KW-0827">Tyrosine biosynthesis</keyword>
<evidence type="ECO:0000259" key="11">
    <source>
        <dbReference type="PROSITE" id="PS51176"/>
    </source>
</evidence>
<dbReference type="PANTHER" id="PTHR21363">
    <property type="entry name" value="PREPHENATE DEHYDROGENASE"/>
    <property type="match status" value="1"/>
</dbReference>
<evidence type="ECO:0000256" key="10">
    <source>
        <dbReference type="ARBA" id="ARBA00049260"/>
    </source>
</evidence>
<gene>
    <name evidence="13" type="ORF">SAMN05216353_103127</name>
</gene>
<organism evidence="13 14">
    <name type="scientific">Halobacillus alkaliphilus</name>
    <dbReference type="NCBI Taxonomy" id="396056"/>
    <lineage>
        <taxon>Bacteria</taxon>
        <taxon>Bacillati</taxon>
        <taxon>Bacillota</taxon>
        <taxon>Bacilli</taxon>
        <taxon>Bacillales</taxon>
        <taxon>Bacillaceae</taxon>
        <taxon>Halobacillus</taxon>
    </lineage>
</organism>
<dbReference type="InterPro" id="IPR046825">
    <property type="entry name" value="PDH_C"/>
</dbReference>
<dbReference type="Proteomes" id="UP000198897">
    <property type="component" value="Unassembled WGS sequence"/>
</dbReference>
<accession>A0A1I2K632</accession>
<dbReference type="Pfam" id="PF02153">
    <property type="entry name" value="PDH_N"/>
    <property type="match status" value="1"/>
</dbReference>
<evidence type="ECO:0000256" key="8">
    <source>
        <dbReference type="ARBA" id="ARBA00023027"/>
    </source>
</evidence>
<protein>
    <recommendedName>
        <fullName evidence="4">Prephenate dehydrogenase</fullName>
        <ecNumber evidence="3">1.3.1.12</ecNumber>
    </recommendedName>
</protein>
<name>A0A1I2K632_9BACI</name>
<dbReference type="Pfam" id="PF20463">
    <property type="entry name" value="PDH_C"/>
    <property type="match status" value="1"/>
</dbReference>
<evidence type="ECO:0000313" key="14">
    <source>
        <dbReference type="Proteomes" id="UP000198897"/>
    </source>
</evidence>
<dbReference type="GO" id="GO:0004665">
    <property type="term" value="F:prephenate dehydrogenase (NADP+) activity"/>
    <property type="evidence" value="ECO:0007669"/>
    <property type="project" value="InterPro"/>
</dbReference>
<evidence type="ECO:0000256" key="6">
    <source>
        <dbReference type="ARBA" id="ARBA00022605"/>
    </source>
</evidence>
<dbReference type="FunFam" id="3.40.50.720:FF:000208">
    <property type="entry name" value="Prephenate dehydrogenase"/>
    <property type="match status" value="1"/>
</dbReference>
<dbReference type="GO" id="GO:0006571">
    <property type="term" value="P:tyrosine biosynthetic process"/>
    <property type="evidence" value="ECO:0007669"/>
    <property type="project" value="UniProtKB-UniPathway"/>
</dbReference>
<feature type="domain" description="Prephenate/arogenate dehydrogenase" evidence="11">
    <location>
        <begin position="3"/>
        <end position="291"/>
    </location>
</feature>
<dbReference type="InterPro" id="IPR008927">
    <property type="entry name" value="6-PGluconate_DH-like_C_sf"/>
</dbReference>
<keyword evidence="6" id="KW-0028">Amino-acid biosynthesis</keyword>
<dbReference type="NCBIfam" id="NF005107">
    <property type="entry name" value="PRK06545.1-5"/>
    <property type="match status" value="1"/>
</dbReference>
<dbReference type="SUPFAM" id="SSF51735">
    <property type="entry name" value="NAD(P)-binding Rossmann-fold domains"/>
    <property type="match status" value="1"/>
</dbReference>
<dbReference type="SUPFAM" id="SSF55021">
    <property type="entry name" value="ACT-like"/>
    <property type="match status" value="1"/>
</dbReference>
<dbReference type="InterPro" id="IPR045865">
    <property type="entry name" value="ACT-like_dom_sf"/>
</dbReference>
<dbReference type="InterPro" id="IPR046826">
    <property type="entry name" value="PDH_N"/>
</dbReference>
<keyword evidence="7" id="KW-0560">Oxidoreductase</keyword>
<evidence type="ECO:0000259" key="12">
    <source>
        <dbReference type="PROSITE" id="PS51671"/>
    </source>
</evidence>
<comment type="pathway">
    <text evidence="1">Amino-acid biosynthesis; L-tyrosine biosynthesis; (4-hydroxyphenyl)pyruvate from prephenate (NAD(+) route): step 1/1.</text>
</comment>
<dbReference type="GO" id="GO:0008977">
    <property type="term" value="F:prephenate dehydrogenase (NAD+) activity"/>
    <property type="evidence" value="ECO:0007669"/>
    <property type="project" value="UniProtKB-EC"/>
</dbReference>
<dbReference type="PROSITE" id="PS51671">
    <property type="entry name" value="ACT"/>
    <property type="match status" value="1"/>
</dbReference>
<dbReference type="InterPro" id="IPR050812">
    <property type="entry name" value="Preph/Arog_dehydrog"/>
</dbReference>